<evidence type="ECO:0000313" key="3">
    <source>
        <dbReference type="EMBL" id="GBG40585.1"/>
    </source>
</evidence>
<proteinExistence type="predicted"/>
<evidence type="ECO:0000259" key="2">
    <source>
        <dbReference type="Pfam" id="PF11203"/>
    </source>
</evidence>
<dbReference type="Pfam" id="PF11203">
    <property type="entry name" value="EccE"/>
    <property type="match status" value="1"/>
</dbReference>
<reference evidence="4" key="4">
    <citation type="submission" date="2022-04" db="EMBL/GenBank/DDBJ databases">
        <authorList>
            <person name="Komine T."/>
            <person name="Fukano H."/>
            <person name="Wada S."/>
        </authorList>
    </citation>
    <scope>NUCLEOTIDE SEQUENCE</scope>
    <source>
        <strain evidence="4">NJB18185</strain>
    </source>
</reference>
<name>A0AA37UXZ3_9MYCO</name>
<keyword evidence="5" id="KW-1185">Reference proteome</keyword>
<dbReference type="Proteomes" id="UP001139505">
    <property type="component" value="Unassembled WGS sequence"/>
</dbReference>
<feature type="region of interest" description="Disordered" evidence="1">
    <location>
        <begin position="317"/>
        <end position="406"/>
    </location>
</feature>
<feature type="compositionally biased region" description="Basic and acidic residues" evidence="1">
    <location>
        <begin position="395"/>
        <end position="406"/>
    </location>
</feature>
<reference evidence="5" key="2">
    <citation type="submission" date="2018-04" db="EMBL/GenBank/DDBJ databases">
        <title>Draft genome sequence of Mycobacterium montefiorense isolated from Japanese black salamander.</title>
        <authorList>
            <person name="Fukano H."/>
            <person name="Yoshida M."/>
            <person name="Shimizu A."/>
            <person name="Iwao H."/>
            <person name="Kurata O."/>
            <person name="Katayama Y."/>
            <person name="Omatsu T."/>
            <person name="Mizutani T."/>
            <person name="Wada S."/>
            <person name="Hoshino Y."/>
        </authorList>
    </citation>
    <scope>NUCLEOTIDE SEQUENCE [LARGE SCALE GENOMIC DNA]</scope>
    <source>
        <strain evidence="5">BS</strain>
    </source>
</reference>
<dbReference type="InterPro" id="IPR050051">
    <property type="entry name" value="EccE_dom"/>
</dbReference>
<evidence type="ECO:0000313" key="5">
    <source>
        <dbReference type="Proteomes" id="UP000245060"/>
    </source>
</evidence>
<reference evidence="4" key="3">
    <citation type="journal article" date="2022" name="Microbiol. Resour. Announc.">
        <title>Draft Genome Sequences of Eight Mycobacterium montefiorense Strains Isolated from Salamanders in Captivity.</title>
        <authorList>
            <person name="Komine T."/>
            <person name="Ihara H."/>
            <person name="Fukano H."/>
            <person name="Hoshino Y."/>
            <person name="Kurata O."/>
            <person name="Wada S."/>
        </authorList>
    </citation>
    <scope>NUCLEOTIDE SEQUENCE</scope>
    <source>
        <strain evidence="4">NJB18185</strain>
    </source>
</reference>
<accession>A0AA37UXZ3</accession>
<dbReference type="EMBL" id="BQYH01000027">
    <property type="protein sequence ID" value="GKU73838.1"/>
    <property type="molecule type" value="Genomic_DNA"/>
</dbReference>
<sequence length="406" mass="43848">MAKRLRECGILAQTLSAAQFDAMTELLLEHMPADTVRERWSTMRFDNVYATTCVVNPEKLAGTGIDTLWRWPADRTVVTIKLADTADGVQAGALVRYVSDRRIRRKQVRRWMPGALWWTPGIQRRLLQAALLGSDFGFAAEIATIKLADLGPLHIPIGPAGQMIGRAGETAVAISLWNDNEHPRRLRIDARVHLALAHQLVLRAVATGAVVSVHTDDRARWQSLITAVDDPDRLFLAAAGAKYSGIAVFDRKPVSAVAARSVMVLSLPHDGPPGDGVDVTLVQKQKSMQIITGDVNPITVLVDLDEDLRVDPVARGAGEAALGGEPRTADTGVSGFHAGSSHHGQASPIELGGGLSRLDVSRAQRRGSSGKLDVVAKDRRTAGSRSRPAAYQPRHGKETRPTELDS</sequence>
<gene>
    <name evidence="3" type="ORF">MmonteBS_49570</name>
    <name evidence="4" type="ORF">NJB18185_36090</name>
</gene>
<reference evidence="3" key="1">
    <citation type="journal article" date="2018" name="Genome Announc.">
        <title>Draft Genome Sequence of Mycobacterium montefiorense Isolated from Japanese Black Salamander (Hynobius nigrescens).</title>
        <authorList>
            <person name="Fukano H."/>
            <person name="Yoshida M."/>
            <person name="Shimizu A."/>
            <person name="Iwao H."/>
            <person name="Katayama Y."/>
            <person name="Omatsu T."/>
            <person name="Mizutani T."/>
            <person name="Kurata O."/>
            <person name="Wada S."/>
            <person name="Hoshino Y."/>
        </authorList>
    </citation>
    <scope>NUCLEOTIDE SEQUENCE</scope>
    <source>
        <strain evidence="3">BS</strain>
    </source>
</reference>
<dbReference type="EMBL" id="BFCH01000036">
    <property type="protein sequence ID" value="GBG40585.1"/>
    <property type="molecule type" value="Genomic_DNA"/>
</dbReference>
<evidence type="ECO:0000313" key="6">
    <source>
        <dbReference type="Proteomes" id="UP001139505"/>
    </source>
</evidence>
<comment type="caution">
    <text evidence="4">The sequence shown here is derived from an EMBL/GenBank/DDBJ whole genome shotgun (WGS) entry which is preliminary data.</text>
</comment>
<evidence type="ECO:0000313" key="4">
    <source>
        <dbReference type="EMBL" id="GKU73838.1"/>
    </source>
</evidence>
<organism evidence="4 6">
    <name type="scientific">Mycobacterium montefiorense</name>
    <dbReference type="NCBI Taxonomy" id="154654"/>
    <lineage>
        <taxon>Bacteria</taxon>
        <taxon>Bacillati</taxon>
        <taxon>Actinomycetota</taxon>
        <taxon>Actinomycetes</taxon>
        <taxon>Mycobacteriales</taxon>
        <taxon>Mycobacteriaceae</taxon>
        <taxon>Mycobacterium</taxon>
        <taxon>Mycobacterium simiae complex</taxon>
    </lineage>
</organism>
<evidence type="ECO:0000256" key="1">
    <source>
        <dbReference type="SAM" id="MobiDB-lite"/>
    </source>
</evidence>
<feature type="domain" description="Type VII secretion system protein EccE" evidence="2">
    <location>
        <begin position="2"/>
        <end position="52"/>
    </location>
</feature>
<dbReference type="AlphaFoldDB" id="A0AA37UXZ3"/>
<protein>
    <recommendedName>
        <fullName evidence="2">Type VII secretion system protein EccE domain-containing protein</fullName>
    </recommendedName>
</protein>
<dbReference type="Proteomes" id="UP000245060">
    <property type="component" value="Unassembled WGS sequence"/>
</dbReference>